<gene>
    <name evidence="2" type="ORF">LEP1GSC036_0509</name>
</gene>
<dbReference type="Proteomes" id="UP000001338">
    <property type="component" value="Unassembled WGS sequence"/>
</dbReference>
<reference evidence="2 3" key="1">
    <citation type="submission" date="2012-10" db="EMBL/GenBank/DDBJ databases">
        <authorList>
            <person name="Harkins D.M."/>
            <person name="Durkin A.S."/>
            <person name="Brinkac L.M."/>
            <person name="Haft D.H."/>
            <person name="Selengut J.D."/>
            <person name="Sanka R."/>
            <person name="DePew J."/>
            <person name="Purushe J."/>
            <person name="Whelen A.C."/>
            <person name="Vinetz J.M."/>
            <person name="Sutton G.G."/>
            <person name="Nierman W.C."/>
            <person name="Fouts D.E."/>
        </authorList>
    </citation>
    <scope>NUCLEOTIDE SEQUENCE [LARGE SCALE GENOMIC DNA]</scope>
    <source>
        <strain evidence="2 3">2006001853</strain>
    </source>
</reference>
<evidence type="ECO:0000313" key="3">
    <source>
        <dbReference type="Proteomes" id="UP000001338"/>
    </source>
</evidence>
<feature type="compositionally biased region" description="Basic and acidic residues" evidence="1">
    <location>
        <begin position="1"/>
        <end position="20"/>
    </location>
</feature>
<evidence type="ECO:0000256" key="1">
    <source>
        <dbReference type="SAM" id="MobiDB-lite"/>
    </source>
</evidence>
<dbReference type="AlphaFoldDB" id="A0A828Z5P3"/>
<sequence>MKSKNETKRAFNEFDPKAAEEEASLQNRMESYGKRYDKMSSAKKREEVKSLLQKWKVYRKKIQELILQLTKTAEKEIEIERKLRVIGERSIR</sequence>
<dbReference type="RefSeq" id="WP_004499404.1">
    <property type="nucleotide sequence ID" value="NZ_AFLV02000034.1"/>
</dbReference>
<accession>A0A828Z5P3</accession>
<dbReference type="EMBL" id="AFLV02000034">
    <property type="protein sequence ID" value="EKR64850.1"/>
    <property type="molecule type" value="Genomic_DNA"/>
</dbReference>
<comment type="caution">
    <text evidence="2">The sequence shown here is derived from an EMBL/GenBank/DDBJ whole genome shotgun (WGS) entry which is preliminary data.</text>
</comment>
<feature type="region of interest" description="Disordered" evidence="1">
    <location>
        <begin position="1"/>
        <end position="26"/>
    </location>
</feature>
<organism evidence="2 3">
    <name type="scientific">Leptospira weilii str. 2006001853</name>
    <dbReference type="NCBI Taxonomy" id="1001589"/>
    <lineage>
        <taxon>Bacteria</taxon>
        <taxon>Pseudomonadati</taxon>
        <taxon>Spirochaetota</taxon>
        <taxon>Spirochaetia</taxon>
        <taxon>Leptospirales</taxon>
        <taxon>Leptospiraceae</taxon>
        <taxon>Leptospira</taxon>
    </lineage>
</organism>
<protein>
    <submittedName>
        <fullName evidence="2">Uncharacterized protein</fullName>
    </submittedName>
</protein>
<name>A0A828Z5P3_9LEPT</name>
<evidence type="ECO:0000313" key="2">
    <source>
        <dbReference type="EMBL" id="EKR64850.1"/>
    </source>
</evidence>
<proteinExistence type="predicted"/>